<gene>
    <name evidence="3" type="ORF">F444_03482</name>
</gene>
<dbReference type="Proteomes" id="UP000028582">
    <property type="component" value="Unassembled WGS sequence"/>
</dbReference>
<evidence type="ECO:0000256" key="2">
    <source>
        <dbReference type="SAM" id="MobiDB-lite"/>
    </source>
</evidence>
<evidence type="ECO:0008006" key="5">
    <source>
        <dbReference type="Google" id="ProtNLM"/>
    </source>
</evidence>
<accession>A0A081AU18</accession>
<proteinExistence type="predicted"/>
<organism evidence="3 4">
    <name type="scientific">Phytophthora nicotianae P1976</name>
    <dbReference type="NCBI Taxonomy" id="1317066"/>
    <lineage>
        <taxon>Eukaryota</taxon>
        <taxon>Sar</taxon>
        <taxon>Stramenopiles</taxon>
        <taxon>Oomycota</taxon>
        <taxon>Peronosporomycetes</taxon>
        <taxon>Peronosporales</taxon>
        <taxon>Peronosporaceae</taxon>
        <taxon>Phytophthora</taxon>
    </lineage>
</organism>
<evidence type="ECO:0000256" key="1">
    <source>
        <dbReference type="SAM" id="Coils"/>
    </source>
</evidence>
<dbReference type="CDD" id="cd14686">
    <property type="entry name" value="bZIP"/>
    <property type="match status" value="1"/>
</dbReference>
<evidence type="ECO:0000313" key="4">
    <source>
        <dbReference type="Proteomes" id="UP000028582"/>
    </source>
</evidence>
<name>A0A081AU18_PHYNI</name>
<reference evidence="3 4" key="1">
    <citation type="submission" date="2013-11" db="EMBL/GenBank/DDBJ databases">
        <title>The Genome Sequence of Phytophthora parasitica P1976.</title>
        <authorList>
            <consortium name="The Broad Institute Genomics Platform"/>
            <person name="Russ C."/>
            <person name="Tyler B."/>
            <person name="Panabieres F."/>
            <person name="Shan W."/>
            <person name="Tripathy S."/>
            <person name="Grunwald N."/>
            <person name="Machado M."/>
            <person name="Johnson C.S."/>
            <person name="Walker B."/>
            <person name="Young S."/>
            <person name="Zeng Q."/>
            <person name="Gargeya S."/>
            <person name="Fitzgerald M."/>
            <person name="Haas B."/>
            <person name="Abouelleil A."/>
            <person name="Allen A.W."/>
            <person name="Alvarado L."/>
            <person name="Arachchi H.M."/>
            <person name="Berlin A.M."/>
            <person name="Chapman S.B."/>
            <person name="Gainer-Dewar J."/>
            <person name="Goldberg J."/>
            <person name="Griggs A."/>
            <person name="Gujja S."/>
            <person name="Hansen M."/>
            <person name="Howarth C."/>
            <person name="Imamovic A."/>
            <person name="Ireland A."/>
            <person name="Larimer J."/>
            <person name="McCowan C."/>
            <person name="Murphy C."/>
            <person name="Pearson M."/>
            <person name="Poon T.W."/>
            <person name="Priest M."/>
            <person name="Roberts A."/>
            <person name="Saif S."/>
            <person name="Shea T."/>
            <person name="Sisk P."/>
            <person name="Sykes S."/>
            <person name="Wortman J."/>
            <person name="Nusbaum C."/>
            <person name="Birren B."/>
        </authorList>
    </citation>
    <scope>NUCLEOTIDE SEQUENCE [LARGE SCALE GENOMIC DNA]</scope>
    <source>
        <strain evidence="3 4">P1976</strain>
    </source>
</reference>
<evidence type="ECO:0000313" key="3">
    <source>
        <dbReference type="EMBL" id="ETO82379.1"/>
    </source>
</evidence>
<keyword evidence="1" id="KW-0175">Coiled coil</keyword>
<feature type="coiled-coil region" evidence="1">
    <location>
        <begin position="123"/>
        <end position="168"/>
    </location>
</feature>
<sequence>MQLGHFERPHSRLSDSVIGHVLPRGRPRHTTGDAGLRTPLETALRTAPAFQDSARRPGRLTSTSRGGAATRPLSDATQVALCYADKTMRAPVDNTRLSDLKRLRDVEEMDKFEKLEIKKAIRREQCRNNQARYRDRQRALQRRMQHEVQQLHEEVQGLKLKRQRLRFKEKTNRSAWSIVSDVFRLLETGFRSPWYMTNTDEMMKHTETRQILTELQKAFEHDVGMGGLQGVEALVEQLRRYSLYFSDPQMYLQRVEELVPGVVTATARFKLTVSEFTLRCVFPHLEKPKNGGEDEEDIYRSLRKKLLGKQLDCRCKVVFLMNEESGRVARLEVCIDVVNSLLQLLRDTMDASNVLDDALLTQDCVVGDLTDHPQVGNLATR</sequence>
<dbReference type="AlphaFoldDB" id="A0A081AU18"/>
<feature type="region of interest" description="Disordered" evidence="2">
    <location>
        <begin position="46"/>
        <end position="72"/>
    </location>
</feature>
<dbReference type="EMBL" id="ANJA01000711">
    <property type="protein sequence ID" value="ETO82379.1"/>
    <property type="molecule type" value="Genomic_DNA"/>
</dbReference>
<comment type="caution">
    <text evidence="3">The sequence shown here is derived from an EMBL/GenBank/DDBJ whole genome shotgun (WGS) entry which is preliminary data.</text>
</comment>
<protein>
    <recommendedName>
        <fullName evidence="5">Bzip transcription factor</fullName>
    </recommendedName>
</protein>
<dbReference type="OrthoDB" id="121145at2759"/>